<dbReference type="EMBL" id="ML122280">
    <property type="protein sequence ID" value="RPD57573.1"/>
    <property type="molecule type" value="Genomic_DNA"/>
</dbReference>
<dbReference type="AlphaFoldDB" id="A0A5C2S210"/>
<name>A0A5C2S210_9APHY</name>
<reference evidence="1" key="1">
    <citation type="journal article" date="2018" name="Genome Biol. Evol.">
        <title>Genomics and development of Lentinus tigrinus, a white-rot wood-decaying mushroom with dimorphic fruiting bodies.</title>
        <authorList>
            <person name="Wu B."/>
            <person name="Xu Z."/>
            <person name="Knudson A."/>
            <person name="Carlson A."/>
            <person name="Chen N."/>
            <person name="Kovaka S."/>
            <person name="LaButti K."/>
            <person name="Lipzen A."/>
            <person name="Pennachio C."/>
            <person name="Riley R."/>
            <person name="Schakwitz W."/>
            <person name="Umezawa K."/>
            <person name="Ohm R.A."/>
            <person name="Grigoriev I.V."/>
            <person name="Nagy L.G."/>
            <person name="Gibbons J."/>
            <person name="Hibbett D."/>
        </authorList>
    </citation>
    <scope>NUCLEOTIDE SEQUENCE [LARGE SCALE GENOMIC DNA]</scope>
    <source>
        <strain evidence="1">ALCF2SS1-6</strain>
    </source>
</reference>
<organism evidence="1 2">
    <name type="scientific">Lentinus tigrinus ALCF2SS1-6</name>
    <dbReference type="NCBI Taxonomy" id="1328759"/>
    <lineage>
        <taxon>Eukaryota</taxon>
        <taxon>Fungi</taxon>
        <taxon>Dikarya</taxon>
        <taxon>Basidiomycota</taxon>
        <taxon>Agaricomycotina</taxon>
        <taxon>Agaricomycetes</taxon>
        <taxon>Polyporales</taxon>
        <taxon>Polyporaceae</taxon>
        <taxon>Lentinus</taxon>
    </lineage>
</organism>
<dbReference type="Proteomes" id="UP000313359">
    <property type="component" value="Unassembled WGS sequence"/>
</dbReference>
<proteinExistence type="predicted"/>
<evidence type="ECO:0000313" key="2">
    <source>
        <dbReference type="Proteomes" id="UP000313359"/>
    </source>
</evidence>
<evidence type="ECO:0000313" key="1">
    <source>
        <dbReference type="EMBL" id="RPD57573.1"/>
    </source>
</evidence>
<accession>A0A5C2S210</accession>
<protein>
    <recommendedName>
        <fullName evidence="3">F-box domain-containing protein</fullName>
    </recommendedName>
</protein>
<gene>
    <name evidence="1" type="ORF">L227DRAFT_226765</name>
</gene>
<evidence type="ECO:0008006" key="3">
    <source>
        <dbReference type="Google" id="ProtNLM"/>
    </source>
</evidence>
<sequence length="673" mass="76431">MPPRKKAKNAAARAGMAAPVLAEFQQTQQGAIHNSPVHRNLRIIRGDSDAPRFPWDVLHEMFKVMHPRELLILARTSEDYREFLMSRASVRIWESARQQVTPALPDCPPFLSEPEYANLVFFSHCHNCTRPNVKNVIWEFLVRYCQKCKEDMLQGHSETHFAIEVKGTGIKDLFNVIHISLSRGAFPQPVYHSPEVEEFKAEYHSGTRNDADKSLLVKQKVEEVKLINQFADAMREWERICKQQRLYELQATKETRLQSVIQRLRLAGWGQEFDTMTDTELDDLKHLKPVSQARPLTDRGWKSIQEEVSTFMEKIRAVHLERDRAQSCSSIGSCSSSMCSQNGTRVYWAAEDRAQTVKLPSLLALAPVFRKLVEVASEVKVTKETFEHHWDDIARLRERWYQEREIELAGMVSKAIASVPDGVSPLSLAVATFDCKICNRKGMRWHTILAHGCARSPTPCESDNTADDKYRGLLLKACKDAAAPGIWTNVFVFNPLHGRARAVMSACMKDPDTATYAEMENCGVRLRCKTCTSGRLVCDAYDWKAATQHVCLVPNDHFAFERLDASHTRKVLSHESAWQLHCLRLHLRSPQGLIGCTHCPASLKMAQIVTHCKNAHQITSFRLMVDCYVHLDNHYSFAPIRIYAPGQEMDAVISDDLLGGRAFVSHSFFAGSQ</sequence>
<dbReference type="OrthoDB" id="2322499at2759"/>
<keyword evidence="2" id="KW-1185">Reference proteome</keyword>